<dbReference type="OrthoDB" id="1953238at2"/>
<feature type="transmembrane region" description="Helical" evidence="1">
    <location>
        <begin position="12"/>
        <end position="30"/>
    </location>
</feature>
<sequence length="306" mass="36305">MKSKRFFKSEIKFLLILILIIILPIIIVGGSKLRKRDFKYYLLNKEYDKLYSFIRYPSFTKKVFEKYMSYNFSGDLEILEDKRANGYRFITVKTDKGEKIISLSLEDGKEYWFFNDYANDFSIEAPLNAKVFIEDMVYINTTGRLKVEKLPLALYDVEAVLENCIPFRKKILAGQNFKIEMKLKEEAIKTCLKSIEDYYNFYQNSINTLKVQDISVLDKNSGLYKEVLDEIAWNKDLGNKVKKKILSYELKEAILENENIKLKIKEKWEIKIDDGKKQSQKSEEYEKYYIFPYSKPNFISQIITNK</sequence>
<proteinExistence type="predicted"/>
<dbReference type="EMBL" id="CAKP01000019">
    <property type="protein sequence ID" value="CCC58093.1"/>
    <property type="molecule type" value="Genomic_DNA"/>
</dbReference>
<dbReference type="AlphaFoldDB" id="G0V4Q3"/>
<evidence type="ECO:0000256" key="1">
    <source>
        <dbReference type="SAM" id="Phobius"/>
    </source>
</evidence>
<comment type="caution">
    <text evidence="2">The sequence shown here is derived from an EMBL/GenBank/DDBJ whole genome shotgun (WGS) entry which is preliminary data.</text>
</comment>
<keyword evidence="3" id="KW-1185">Reference proteome</keyword>
<evidence type="ECO:0000313" key="2">
    <source>
        <dbReference type="EMBL" id="CCC58093.1"/>
    </source>
</evidence>
<keyword evidence="1" id="KW-0812">Transmembrane</keyword>
<organism evidence="2 3">
    <name type="scientific">Caloramator australicus RC3</name>
    <dbReference type="NCBI Taxonomy" id="857293"/>
    <lineage>
        <taxon>Bacteria</taxon>
        <taxon>Bacillati</taxon>
        <taxon>Bacillota</taxon>
        <taxon>Clostridia</taxon>
        <taxon>Eubacteriales</taxon>
        <taxon>Clostridiaceae</taxon>
        <taxon>Caloramator</taxon>
    </lineage>
</organism>
<dbReference type="RefSeq" id="WP_008907811.1">
    <property type="nucleotide sequence ID" value="NZ_CAKP01000019.1"/>
</dbReference>
<evidence type="ECO:0000313" key="3">
    <source>
        <dbReference type="Proteomes" id="UP000007652"/>
    </source>
</evidence>
<dbReference type="Proteomes" id="UP000007652">
    <property type="component" value="Unassembled WGS sequence"/>
</dbReference>
<dbReference type="STRING" id="857293.CAAU_0444"/>
<name>G0V4Q3_9CLOT</name>
<reference evidence="2 3" key="1">
    <citation type="journal article" date="2011" name="J. Bacteriol.">
        <title>Draft genome sequence of Caloramator australicus strain RC3T, a thermoanaerobe from the Great Artesian Basin of Australia.</title>
        <authorList>
            <person name="Ogg C.D."/>
            <person name="Patel B.K.C."/>
        </authorList>
    </citation>
    <scope>NUCLEOTIDE SEQUENCE [LARGE SCALE GENOMIC DNA]</scope>
    <source>
        <strain evidence="2 3">RC3</strain>
    </source>
</reference>
<keyword evidence="1" id="KW-1133">Transmembrane helix</keyword>
<accession>G0V4Q3</accession>
<gene>
    <name evidence="2" type="ORF">CAAU_0444</name>
</gene>
<keyword evidence="1" id="KW-0472">Membrane</keyword>
<protein>
    <submittedName>
        <fullName evidence="2">Uncharacterized protein</fullName>
    </submittedName>
</protein>